<feature type="domain" description="Bacterial DNA polymerase III alpha subunit NTPase" evidence="1">
    <location>
        <begin position="8"/>
        <end position="50"/>
    </location>
</feature>
<name>A0AAX2QC23_9HYPH</name>
<reference evidence="2 5" key="2">
    <citation type="submission" date="2020-08" db="EMBL/GenBank/DDBJ databases">
        <title>Genomic Encyclopedia of Type Strains, Phase III (KMG-III): the genomes of soil and plant-associated and newly described type strains.</title>
        <authorList>
            <person name="Whitman W."/>
        </authorList>
    </citation>
    <scope>NUCLEOTIDE SEQUENCE [LARGE SCALE GENOMIC DNA]</scope>
    <source>
        <strain evidence="2 5">CECT 8280</strain>
    </source>
</reference>
<gene>
    <name evidence="3" type="ORF">EV131_12838</name>
    <name evidence="2" type="ORF">FHS25_004328</name>
</gene>
<dbReference type="EMBL" id="SMBI01000028">
    <property type="protein sequence ID" value="TCU13227.1"/>
    <property type="molecule type" value="Genomic_DNA"/>
</dbReference>
<comment type="caution">
    <text evidence="3">The sequence shown here is derived from an EMBL/GenBank/DDBJ whole genome shotgun (WGS) entry which is preliminary data.</text>
</comment>
<accession>A0AAX2QC23</accession>
<dbReference type="EMBL" id="JACHXX010000006">
    <property type="protein sequence ID" value="MBB3163833.1"/>
    <property type="molecule type" value="Genomic_DNA"/>
</dbReference>
<dbReference type="GO" id="GO:0008408">
    <property type="term" value="F:3'-5' exonuclease activity"/>
    <property type="evidence" value="ECO:0007669"/>
    <property type="project" value="InterPro"/>
</dbReference>
<protein>
    <submittedName>
        <fullName evidence="3">DNA polymerase III alpha subunit</fullName>
    </submittedName>
</protein>
<keyword evidence="5" id="KW-1185">Reference proteome</keyword>
<evidence type="ECO:0000259" key="1">
    <source>
        <dbReference type="Pfam" id="PF07733"/>
    </source>
</evidence>
<reference evidence="3 4" key="1">
    <citation type="submission" date="2019-03" db="EMBL/GenBank/DDBJ databases">
        <title>Genomic Encyclopedia of Type Strains, Phase IV (KMG-V): Genome sequencing to study the core and pangenomes of soil and plant-associated prokaryotes.</title>
        <authorList>
            <person name="Whitman W."/>
        </authorList>
    </citation>
    <scope>NUCLEOTIDE SEQUENCE [LARGE SCALE GENOMIC DNA]</scope>
    <source>
        <strain evidence="3 4">FB403</strain>
    </source>
</reference>
<sequence length="63" mass="7527">MLRPRWSNYVWQCVPERYLEGLPPDVLKVVRHELDLIRTMKYAPYFLTVFSTSAMRGHRAFLA</sequence>
<evidence type="ECO:0000313" key="5">
    <source>
        <dbReference type="Proteomes" id="UP000542811"/>
    </source>
</evidence>
<dbReference type="AlphaFoldDB" id="A0AAX2QC23"/>
<dbReference type="GO" id="GO:0006260">
    <property type="term" value="P:DNA replication"/>
    <property type="evidence" value="ECO:0007669"/>
    <property type="project" value="InterPro"/>
</dbReference>
<dbReference type="Pfam" id="PF07733">
    <property type="entry name" value="DNA_pol3_alpha"/>
    <property type="match status" value="1"/>
</dbReference>
<dbReference type="InterPro" id="IPR011708">
    <property type="entry name" value="DNA_pol3_alpha_NTPase_dom"/>
</dbReference>
<evidence type="ECO:0000313" key="4">
    <source>
        <dbReference type="Proteomes" id="UP000295021"/>
    </source>
</evidence>
<dbReference type="Proteomes" id="UP000542811">
    <property type="component" value="Unassembled WGS sequence"/>
</dbReference>
<evidence type="ECO:0000313" key="3">
    <source>
        <dbReference type="EMBL" id="TCU13227.1"/>
    </source>
</evidence>
<dbReference type="Proteomes" id="UP000295021">
    <property type="component" value="Unassembled WGS sequence"/>
</dbReference>
<organism evidence="3 4">
    <name type="scientific">Rhizobium laguerreae</name>
    <dbReference type="NCBI Taxonomy" id="1076926"/>
    <lineage>
        <taxon>Bacteria</taxon>
        <taxon>Pseudomonadati</taxon>
        <taxon>Pseudomonadota</taxon>
        <taxon>Alphaproteobacteria</taxon>
        <taxon>Hyphomicrobiales</taxon>
        <taxon>Rhizobiaceae</taxon>
        <taxon>Rhizobium/Agrobacterium group</taxon>
        <taxon>Rhizobium</taxon>
    </lineage>
</organism>
<proteinExistence type="predicted"/>
<evidence type="ECO:0000313" key="2">
    <source>
        <dbReference type="EMBL" id="MBB3163833.1"/>
    </source>
</evidence>